<dbReference type="AlphaFoldDB" id="A0AAV6NNT0"/>
<name>A0AAV6NNT0_9ROSI</name>
<dbReference type="EMBL" id="JAGKQH010000004">
    <property type="protein sequence ID" value="KAG6600784.1"/>
    <property type="molecule type" value="Genomic_DNA"/>
</dbReference>
<protein>
    <submittedName>
        <fullName evidence="1">Uncharacterized protein</fullName>
    </submittedName>
</protein>
<dbReference type="PANTHER" id="PTHR33647">
    <property type="entry name" value="OS01G0793900 PROTEIN"/>
    <property type="match status" value="1"/>
</dbReference>
<organism evidence="1 2">
    <name type="scientific">Cucurbita argyrosperma subsp. sororia</name>
    <dbReference type="NCBI Taxonomy" id="37648"/>
    <lineage>
        <taxon>Eukaryota</taxon>
        <taxon>Viridiplantae</taxon>
        <taxon>Streptophyta</taxon>
        <taxon>Embryophyta</taxon>
        <taxon>Tracheophyta</taxon>
        <taxon>Spermatophyta</taxon>
        <taxon>Magnoliopsida</taxon>
        <taxon>eudicotyledons</taxon>
        <taxon>Gunneridae</taxon>
        <taxon>Pentapetalae</taxon>
        <taxon>rosids</taxon>
        <taxon>fabids</taxon>
        <taxon>Cucurbitales</taxon>
        <taxon>Cucurbitaceae</taxon>
        <taxon>Cucurbiteae</taxon>
        <taxon>Cucurbita</taxon>
    </lineage>
</organism>
<feature type="non-terminal residue" evidence="1">
    <location>
        <position position="1"/>
    </location>
</feature>
<dbReference type="PANTHER" id="PTHR33647:SF5">
    <property type="entry name" value="OS01G0793900 PROTEIN"/>
    <property type="match status" value="1"/>
</dbReference>
<dbReference type="Proteomes" id="UP000685013">
    <property type="component" value="Chromosome 4"/>
</dbReference>
<evidence type="ECO:0000313" key="2">
    <source>
        <dbReference type="Proteomes" id="UP000685013"/>
    </source>
</evidence>
<accession>A0AAV6NNT0</accession>
<sequence length="107" mass="12058">MGNCVSNKIFCGKSSRISDEEALEMVKRSLMAYDEAPVASVTATTTELKIKITKRELEMLLANYNVVEVKEELQTEQLLSPLFYVDGTLEMQPRSWQPSLQSIPEAD</sequence>
<proteinExistence type="predicted"/>
<evidence type="ECO:0000313" key="1">
    <source>
        <dbReference type="EMBL" id="KAG6600784.1"/>
    </source>
</evidence>
<gene>
    <name evidence="1" type="ORF">SDJN03_06017</name>
</gene>
<keyword evidence="2" id="KW-1185">Reference proteome</keyword>
<reference evidence="1 2" key="1">
    <citation type="journal article" date="2021" name="Hortic Res">
        <title>The domestication of Cucurbita argyrosperma as revealed by the genome of its wild relative.</title>
        <authorList>
            <person name="Barrera-Redondo J."/>
            <person name="Sanchez-de la Vega G."/>
            <person name="Aguirre-Liguori J.A."/>
            <person name="Castellanos-Morales G."/>
            <person name="Gutierrez-Guerrero Y.T."/>
            <person name="Aguirre-Dugua X."/>
            <person name="Aguirre-Planter E."/>
            <person name="Tenaillon M.I."/>
            <person name="Lira-Saade R."/>
            <person name="Eguiarte L.E."/>
        </authorList>
    </citation>
    <scope>NUCLEOTIDE SEQUENCE [LARGE SCALE GENOMIC DNA]</scope>
    <source>
        <strain evidence="1">JBR-2021</strain>
    </source>
</reference>
<comment type="caution">
    <text evidence="1">The sequence shown here is derived from an EMBL/GenBank/DDBJ whole genome shotgun (WGS) entry which is preliminary data.</text>
</comment>